<organism evidence="1">
    <name type="scientific">hydrothermal vent metagenome</name>
    <dbReference type="NCBI Taxonomy" id="652676"/>
    <lineage>
        <taxon>unclassified sequences</taxon>
        <taxon>metagenomes</taxon>
        <taxon>ecological metagenomes</taxon>
    </lineage>
</organism>
<name>A0A3B0XEE1_9ZZZZ</name>
<gene>
    <name evidence="1" type="ORF">MNBD_GAMMA10-2441</name>
</gene>
<reference evidence="1" key="1">
    <citation type="submission" date="2018-06" db="EMBL/GenBank/DDBJ databases">
        <authorList>
            <person name="Zhirakovskaya E."/>
        </authorList>
    </citation>
    <scope>NUCLEOTIDE SEQUENCE</scope>
</reference>
<evidence type="ECO:0000313" key="1">
    <source>
        <dbReference type="EMBL" id="VAW66675.1"/>
    </source>
</evidence>
<proteinExistence type="predicted"/>
<sequence>MIQKITALSVGFLLVLLPKLIYAETESEAEANAAYDQSENHCTAAQPRPVVSEQIQKKVKSYSMAWEHSSGFKTGIIEKITLNSGKEVIISSGGCESYGVNYAIVVDGVFKKIPENLTDVAQQYDFLKNWVEKTSTVAKALRELGFKLKGLDNIRSMKKPYTYLEIFSLKDETSINLTDQYRYEVSDLTFTPLKNKKVEITIGHGFIL</sequence>
<accession>A0A3B0XEE1</accession>
<protein>
    <submittedName>
        <fullName evidence="1">Uncharacterized protein</fullName>
    </submittedName>
</protein>
<dbReference type="EMBL" id="UOFJ01000228">
    <property type="protein sequence ID" value="VAW66675.1"/>
    <property type="molecule type" value="Genomic_DNA"/>
</dbReference>
<dbReference type="AlphaFoldDB" id="A0A3B0XEE1"/>